<keyword evidence="2" id="KW-0808">Transferase</keyword>
<dbReference type="Pfam" id="PF01636">
    <property type="entry name" value="APH"/>
    <property type="match status" value="1"/>
</dbReference>
<dbReference type="SUPFAM" id="SSF56112">
    <property type="entry name" value="Protein kinase-like (PK-like)"/>
    <property type="match status" value="1"/>
</dbReference>
<reference evidence="2 3" key="1">
    <citation type="submission" date="2019-11" db="EMBL/GenBank/DDBJ databases">
        <authorList>
            <person name="Yuan L."/>
        </authorList>
    </citation>
    <scope>NUCLEOTIDE SEQUENCE [LARGE SCALE GENOMIC DNA]</scope>
    <source>
        <strain evidence="2 3">TRM43335</strain>
    </source>
</reference>
<dbReference type="GO" id="GO:0016740">
    <property type="term" value="F:transferase activity"/>
    <property type="evidence" value="ECO:0007669"/>
    <property type="project" value="UniProtKB-KW"/>
</dbReference>
<dbReference type="Proteomes" id="UP000473014">
    <property type="component" value="Unassembled WGS sequence"/>
</dbReference>
<dbReference type="OrthoDB" id="2570531at2"/>
<accession>A0A6G2BAQ8</accession>
<evidence type="ECO:0000259" key="1">
    <source>
        <dbReference type="Pfam" id="PF01636"/>
    </source>
</evidence>
<evidence type="ECO:0000313" key="3">
    <source>
        <dbReference type="Proteomes" id="UP000473014"/>
    </source>
</evidence>
<dbReference type="AlphaFoldDB" id="A0A6G2BAQ8"/>
<dbReference type="EMBL" id="WIXO01000001">
    <property type="protein sequence ID" value="MTE19348.1"/>
    <property type="molecule type" value="Genomic_DNA"/>
</dbReference>
<sequence length="271" mass="29043">MPCPVRAAVARHTGPVSSVRPVTAGHNSPLSVRLDTESGVLFVKGLPDTSPGRVATQRREFELGRCLEGLGPRARWQVRAGGWYLVAFDHIEGRCADYRPGSADLPAVADLLRAVNRYPVPVGVELRRAEQRLAAYGTTEQLRHVAGHALLHTDLNPGNVLVTGDGTARLVDWGWATLGAPWLDAAAWAIWLVACGHSPSAAHTWAERVPAYRAAAPEARRAYADMAAAMWEDVARGSRAPWVAHIRKAAAEWACAAPPTGLAGDSRPSVP</sequence>
<protein>
    <submittedName>
        <fullName evidence="2">Phosphotransferase</fullName>
    </submittedName>
</protein>
<dbReference type="InterPro" id="IPR011009">
    <property type="entry name" value="Kinase-like_dom_sf"/>
</dbReference>
<evidence type="ECO:0000313" key="2">
    <source>
        <dbReference type="EMBL" id="MTE19348.1"/>
    </source>
</evidence>
<gene>
    <name evidence="2" type="ORF">F0L17_09450</name>
</gene>
<feature type="domain" description="Aminoglycoside phosphotransferase" evidence="1">
    <location>
        <begin position="125"/>
        <end position="203"/>
    </location>
</feature>
<keyword evidence="3" id="KW-1185">Reference proteome</keyword>
<proteinExistence type="predicted"/>
<comment type="caution">
    <text evidence="2">The sequence shown here is derived from an EMBL/GenBank/DDBJ whole genome shotgun (WGS) entry which is preliminary data.</text>
</comment>
<name>A0A6G2BAQ8_9ACTN</name>
<dbReference type="InterPro" id="IPR002575">
    <property type="entry name" value="Aminoglycoside_PTrfase"/>
</dbReference>
<organism evidence="2 3">
    <name type="scientific">Streptomyces taklimakanensis</name>
    <dbReference type="NCBI Taxonomy" id="2569853"/>
    <lineage>
        <taxon>Bacteria</taxon>
        <taxon>Bacillati</taxon>
        <taxon>Actinomycetota</taxon>
        <taxon>Actinomycetes</taxon>
        <taxon>Kitasatosporales</taxon>
        <taxon>Streptomycetaceae</taxon>
        <taxon>Streptomyces</taxon>
    </lineage>
</organism>
<dbReference type="Gene3D" id="3.90.1200.10">
    <property type="match status" value="1"/>
</dbReference>